<proteinExistence type="predicted"/>
<dbReference type="Proteomes" id="UP000027195">
    <property type="component" value="Unassembled WGS sequence"/>
</dbReference>
<evidence type="ECO:0000259" key="1">
    <source>
        <dbReference type="Pfam" id="PF17667"/>
    </source>
</evidence>
<dbReference type="EMBL" id="KL198094">
    <property type="protein sequence ID" value="KDQ08175.1"/>
    <property type="molecule type" value="Genomic_DNA"/>
</dbReference>
<dbReference type="InterPro" id="IPR011009">
    <property type="entry name" value="Kinase-like_dom_sf"/>
</dbReference>
<sequence>MSLYENHGLQLAVYCRQIFIEQPTRRFILSFICTQRRLCIYGFDRSGGWHSHLIDFHDHPLTLIYVTAFLFLAHDNAVGLDRHSIYKAGRWFITLPAGYRSIDGPSTTPLAGESEAAPILRRHAIRGRGTTCWPFAIGDKRYLLKVYWRSVERPSEAVTLVKARGLTGIGQLFAYYEDIERISDLRGPATFGTGERLLADRTRCQLVLERYDGPLTMAPTPLALLVAFRDAVQGHRNLLIECQILHRDISIHNIMFHSTGGEGNTGRVIDLDLAADVERLWRGGGRTEGDVRIGTHGYRSCKTLRHANTSFPLGPHDHMDDLESFFYVL</sequence>
<reference evidence="3" key="1">
    <citation type="journal article" date="2014" name="Proc. Natl. Acad. Sci. U.S.A.">
        <title>Extensive sampling of basidiomycete genomes demonstrates inadequacy of the white-rot/brown-rot paradigm for wood decay fungi.</title>
        <authorList>
            <person name="Riley R."/>
            <person name="Salamov A.A."/>
            <person name="Brown D.W."/>
            <person name="Nagy L.G."/>
            <person name="Floudas D."/>
            <person name="Held B.W."/>
            <person name="Levasseur A."/>
            <person name="Lombard V."/>
            <person name="Morin E."/>
            <person name="Otillar R."/>
            <person name="Lindquist E.A."/>
            <person name="Sun H."/>
            <person name="LaButti K.M."/>
            <person name="Schmutz J."/>
            <person name="Jabbour D."/>
            <person name="Luo H."/>
            <person name="Baker S.E."/>
            <person name="Pisabarro A.G."/>
            <person name="Walton J.D."/>
            <person name="Blanchette R.A."/>
            <person name="Henrissat B."/>
            <person name="Martin F."/>
            <person name="Cullen D."/>
            <person name="Hibbett D.S."/>
            <person name="Grigoriev I.V."/>
        </authorList>
    </citation>
    <scope>NUCLEOTIDE SEQUENCE [LARGE SCALE GENOMIC DNA]</scope>
    <source>
        <strain evidence="3">FD-172 SS1</strain>
    </source>
</reference>
<dbReference type="PANTHER" id="PTHR38248:SF2">
    <property type="entry name" value="FUNK1 11"/>
    <property type="match status" value="1"/>
</dbReference>
<feature type="non-terminal residue" evidence="2">
    <location>
        <position position="329"/>
    </location>
</feature>
<organism evidence="2 3">
    <name type="scientific">Botryobasidium botryosum (strain FD-172 SS1)</name>
    <dbReference type="NCBI Taxonomy" id="930990"/>
    <lineage>
        <taxon>Eukaryota</taxon>
        <taxon>Fungi</taxon>
        <taxon>Dikarya</taxon>
        <taxon>Basidiomycota</taxon>
        <taxon>Agaricomycotina</taxon>
        <taxon>Agaricomycetes</taxon>
        <taxon>Cantharellales</taxon>
        <taxon>Botryobasidiaceae</taxon>
        <taxon>Botryobasidium</taxon>
    </lineage>
</organism>
<dbReference type="PANTHER" id="PTHR38248">
    <property type="entry name" value="FUNK1 6"/>
    <property type="match status" value="1"/>
</dbReference>
<dbReference type="HOGENOM" id="CLU_005513_6_1_1"/>
<keyword evidence="3" id="KW-1185">Reference proteome</keyword>
<evidence type="ECO:0000313" key="3">
    <source>
        <dbReference type="Proteomes" id="UP000027195"/>
    </source>
</evidence>
<name>A0A067M0G9_BOTB1</name>
<accession>A0A067M0G9</accession>
<dbReference type="InterPro" id="IPR040976">
    <property type="entry name" value="Pkinase_fungal"/>
</dbReference>
<dbReference type="STRING" id="930990.A0A067M0G9"/>
<evidence type="ECO:0000313" key="2">
    <source>
        <dbReference type="EMBL" id="KDQ08175.1"/>
    </source>
</evidence>
<feature type="domain" description="Fungal-type protein kinase" evidence="1">
    <location>
        <begin position="6"/>
        <end position="329"/>
    </location>
</feature>
<dbReference type="InParanoid" id="A0A067M0G9"/>
<dbReference type="Pfam" id="PF17667">
    <property type="entry name" value="Pkinase_fungal"/>
    <property type="match status" value="1"/>
</dbReference>
<dbReference type="Gene3D" id="1.10.510.10">
    <property type="entry name" value="Transferase(Phosphotransferase) domain 1"/>
    <property type="match status" value="1"/>
</dbReference>
<gene>
    <name evidence="2" type="ORF">BOTBODRAFT_119008</name>
</gene>
<protein>
    <recommendedName>
        <fullName evidence="1">Fungal-type protein kinase domain-containing protein</fullName>
    </recommendedName>
</protein>
<dbReference type="AlphaFoldDB" id="A0A067M0G9"/>
<dbReference type="SUPFAM" id="SSF56112">
    <property type="entry name" value="Protein kinase-like (PK-like)"/>
    <property type="match status" value="1"/>
</dbReference>
<dbReference type="OrthoDB" id="5592585at2759"/>